<accession>A0ABT4H0K8</accession>
<dbReference type="RefSeq" id="WP_005542663.1">
    <property type="nucleotide sequence ID" value="NZ_JAMDNK010000003.1"/>
</dbReference>
<dbReference type="Pfam" id="PF03406">
    <property type="entry name" value="Phage_fiber_2"/>
    <property type="match status" value="1"/>
</dbReference>
<reference evidence="2 3" key="1">
    <citation type="submission" date="2022-05" db="EMBL/GenBank/DDBJ databases">
        <title>Genome Sequencing of Bee-Associated Microbes.</title>
        <authorList>
            <person name="Dunlap C."/>
        </authorList>
    </citation>
    <scope>NUCLEOTIDE SEQUENCE [LARGE SCALE GENOMIC DNA]</scope>
    <source>
        <strain evidence="2 3">NRRL B-04010</strain>
    </source>
</reference>
<sequence>MGAFGGIVLTNKGRNLQAKAQTGIELKYTRIGIGDGQLVGQSIPTLTKLINEKKSLPLTKLKLQGQGKAVLGAVLSNQEVTTGFYFREVGVFAQDPDEGEILYGYGNSGANAEYIPPAGGADIIEKSIDAIIIVGQAQNVSAIIDSSLIFASQDDVDAAEARAKAYTDQKVKDIDLSKITPESIGAAKQTDFTAHLQDNTKHITVSERNDWNSKAAGSHKHDASDITTGTMAAARLPGATTSAAGIVQLSTATNGTRANVAATESAVKAAYDRANEAFQSASDGKNQVAAAITGKGIPASGSDTYPVLAQKISQITTGVPMARITTSVSEWPKNFLISEGDTTTWGLYYIVVTGLSFQAKGIVVFSKYYSQLAAFDLYTNPAISVNGASYNHQVVFRDTLPELNGSVLATITPTSFVVPVSRYEDDSNKPASVIVYG</sequence>
<keyword evidence="3" id="KW-1185">Reference proteome</keyword>
<dbReference type="Proteomes" id="UP001527181">
    <property type="component" value="Unassembled WGS sequence"/>
</dbReference>
<comment type="caution">
    <text evidence="2">The sequence shown here is derived from an EMBL/GenBank/DDBJ whole genome shotgun (WGS) entry which is preliminary data.</text>
</comment>
<evidence type="ECO:0000313" key="3">
    <source>
        <dbReference type="Proteomes" id="UP001527181"/>
    </source>
</evidence>
<evidence type="ECO:0000313" key="2">
    <source>
        <dbReference type="EMBL" id="MCY9762189.1"/>
    </source>
</evidence>
<organism evidence="2 3">
    <name type="scientific">Paenibacillus alvei</name>
    <name type="common">Bacillus alvei</name>
    <dbReference type="NCBI Taxonomy" id="44250"/>
    <lineage>
        <taxon>Bacteria</taxon>
        <taxon>Bacillati</taxon>
        <taxon>Bacillota</taxon>
        <taxon>Bacilli</taxon>
        <taxon>Bacillales</taxon>
        <taxon>Paenibacillaceae</taxon>
        <taxon>Paenibacillus</taxon>
    </lineage>
</organism>
<evidence type="ECO:0000259" key="1">
    <source>
        <dbReference type="Pfam" id="PF12571"/>
    </source>
</evidence>
<dbReference type="Pfam" id="PF12571">
    <property type="entry name" value="Phage_tail_fib"/>
    <property type="match status" value="1"/>
</dbReference>
<protein>
    <submittedName>
        <fullName evidence="2">Tail fiber protein</fullName>
    </submittedName>
</protein>
<dbReference type="InterPro" id="IPR005068">
    <property type="entry name" value="Phage_lambda_Stf-r2"/>
</dbReference>
<dbReference type="GeneID" id="94487066"/>
<feature type="domain" description="Phage tail fibre protein N-terminal" evidence="1">
    <location>
        <begin position="8"/>
        <end position="154"/>
    </location>
</feature>
<gene>
    <name evidence="2" type="ORF">M5X12_16575</name>
</gene>
<name>A0ABT4H0K8_PAEAL</name>
<dbReference type="EMBL" id="JAMDNP010000032">
    <property type="protein sequence ID" value="MCY9762189.1"/>
    <property type="molecule type" value="Genomic_DNA"/>
</dbReference>
<proteinExistence type="predicted"/>
<dbReference type="InterPro" id="IPR022225">
    <property type="entry name" value="Phage_tail_fibre_N"/>
</dbReference>